<dbReference type="Pfam" id="PF01556">
    <property type="entry name" value="DnaJ_C"/>
    <property type="match status" value="1"/>
</dbReference>
<name>A0A7X0NIU5_9GAMM</name>
<dbReference type="Pfam" id="PF00226">
    <property type="entry name" value="DnaJ"/>
    <property type="match status" value="1"/>
</dbReference>
<dbReference type="FunFam" id="2.60.260.20:FF:000013">
    <property type="entry name" value="DnaJ subfamily B member 11"/>
    <property type="match status" value="1"/>
</dbReference>
<dbReference type="InterPro" id="IPR001623">
    <property type="entry name" value="DnaJ_domain"/>
</dbReference>
<evidence type="ECO:0000313" key="6">
    <source>
        <dbReference type="EMBL" id="MBB6544210.1"/>
    </source>
</evidence>
<feature type="domain" description="J" evidence="5">
    <location>
        <begin position="5"/>
        <end position="69"/>
    </location>
</feature>
<evidence type="ECO:0000259" key="5">
    <source>
        <dbReference type="PROSITE" id="PS50076"/>
    </source>
</evidence>
<dbReference type="SMART" id="SM00271">
    <property type="entry name" value="DnaJ"/>
    <property type="match status" value="1"/>
</dbReference>
<keyword evidence="3" id="KW-0143">Chaperone</keyword>
<dbReference type="SUPFAM" id="SSF49493">
    <property type="entry name" value="HSP40/DnaJ peptide-binding domain"/>
    <property type="match status" value="2"/>
</dbReference>
<dbReference type="GO" id="GO:0051087">
    <property type="term" value="F:protein-folding chaperone binding"/>
    <property type="evidence" value="ECO:0007669"/>
    <property type="project" value="TreeGrafter"/>
</dbReference>
<dbReference type="SUPFAM" id="SSF46565">
    <property type="entry name" value="Chaperone J-domain"/>
    <property type="match status" value="1"/>
</dbReference>
<dbReference type="AlphaFoldDB" id="A0A7X0NIU5"/>
<dbReference type="Gene3D" id="2.60.260.20">
    <property type="entry name" value="Urease metallochaperone UreE, N-terminal domain"/>
    <property type="match status" value="2"/>
</dbReference>
<dbReference type="CDD" id="cd06257">
    <property type="entry name" value="DnaJ"/>
    <property type="match status" value="1"/>
</dbReference>
<dbReference type="CDD" id="cd10747">
    <property type="entry name" value="DnaJ_C"/>
    <property type="match status" value="1"/>
</dbReference>
<dbReference type="GO" id="GO:0005829">
    <property type="term" value="C:cytosol"/>
    <property type="evidence" value="ECO:0007669"/>
    <property type="project" value="TreeGrafter"/>
</dbReference>
<dbReference type="RefSeq" id="WP_184425113.1">
    <property type="nucleotide sequence ID" value="NZ_AP027362.1"/>
</dbReference>
<dbReference type="Proteomes" id="UP000537141">
    <property type="component" value="Unassembled WGS sequence"/>
</dbReference>
<keyword evidence="7" id="KW-1185">Reference proteome</keyword>
<dbReference type="FunFam" id="2.60.260.20:FF:000008">
    <property type="entry name" value="Curved DNA-binding protein"/>
    <property type="match status" value="1"/>
</dbReference>
<feature type="region of interest" description="Disordered" evidence="4">
    <location>
        <begin position="305"/>
        <end position="327"/>
    </location>
</feature>
<dbReference type="PROSITE" id="PS50076">
    <property type="entry name" value="DNAJ_2"/>
    <property type="match status" value="1"/>
</dbReference>
<proteinExistence type="predicted"/>
<dbReference type="GO" id="GO:0051082">
    <property type="term" value="F:unfolded protein binding"/>
    <property type="evidence" value="ECO:0007669"/>
    <property type="project" value="InterPro"/>
</dbReference>
<dbReference type="Gene3D" id="1.10.287.110">
    <property type="entry name" value="DnaJ domain"/>
    <property type="match status" value="1"/>
</dbReference>
<dbReference type="InterPro" id="IPR008971">
    <property type="entry name" value="HSP40/DnaJ_pept-bd"/>
</dbReference>
<organism evidence="6 7">
    <name type="scientific">Thalassotalea piscium</name>
    <dbReference type="NCBI Taxonomy" id="1230533"/>
    <lineage>
        <taxon>Bacteria</taxon>
        <taxon>Pseudomonadati</taxon>
        <taxon>Pseudomonadota</taxon>
        <taxon>Gammaproteobacteria</taxon>
        <taxon>Alteromonadales</taxon>
        <taxon>Colwelliaceae</taxon>
        <taxon>Thalassotalea</taxon>
    </lineage>
</organism>
<evidence type="ECO:0000256" key="4">
    <source>
        <dbReference type="SAM" id="MobiDB-lite"/>
    </source>
</evidence>
<feature type="compositionally biased region" description="Polar residues" evidence="4">
    <location>
        <begin position="305"/>
        <end position="320"/>
    </location>
</feature>
<dbReference type="InterPro" id="IPR018253">
    <property type="entry name" value="DnaJ_domain_CS"/>
</dbReference>
<dbReference type="PROSITE" id="PS00636">
    <property type="entry name" value="DNAJ_1"/>
    <property type="match status" value="1"/>
</dbReference>
<dbReference type="EMBL" id="JACHHU010000025">
    <property type="protein sequence ID" value="MBB6544210.1"/>
    <property type="molecule type" value="Genomic_DNA"/>
</dbReference>
<dbReference type="InterPro" id="IPR002939">
    <property type="entry name" value="DnaJ_C"/>
</dbReference>
<dbReference type="GO" id="GO:0006457">
    <property type="term" value="P:protein folding"/>
    <property type="evidence" value="ECO:0007669"/>
    <property type="project" value="InterPro"/>
</dbReference>
<dbReference type="PANTHER" id="PTHR24078:SF553">
    <property type="entry name" value="DNAJ HOMOLOG SUBFAMILY B MEMBER 5"/>
    <property type="match status" value="1"/>
</dbReference>
<dbReference type="PANTHER" id="PTHR24078">
    <property type="entry name" value="DNAJ HOMOLOG SUBFAMILY C MEMBER"/>
    <property type="match status" value="1"/>
</dbReference>
<accession>A0A7X0NIU5</accession>
<protein>
    <submittedName>
        <fullName evidence="6">Curved DNA-binding protein</fullName>
    </submittedName>
</protein>
<keyword evidence="1" id="KW-0963">Cytoplasm</keyword>
<keyword evidence="2 6" id="KW-0238">DNA-binding</keyword>
<dbReference type="InterPro" id="IPR051339">
    <property type="entry name" value="DnaJ_subfamily_B"/>
</dbReference>
<evidence type="ECO:0000256" key="2">
    <source>
        <dbReference type="ARBA" id="ARBA00023125"/>
    </source>
</evidence>
<feature type="compositionally biased region" description="Polar residues" evidence="4">
    <location>
        <begin position="118"/>
        <end position="133"/>
    </location>
</feature>
<dbReference type="InterPro" id="IPR036869">
    <property type="entry name" value="J_dom_sf"/>
</dbReference>
<dbReference type="PRINTS" id="PR00625">
    <property type="entry name" value="JDOMAIN"/>
</dbReference>
<gene>
    <name evidence="6" type="ORF">HNQ55_002738</name>
</gene>
<feature type="region of interest" description="Disordered" evidence="4">
    <location>
        <begin position="118"/>
        <end position="139"/>
    </location>
</feature>
<sequence>MNYKDYYKIMGVDKAASEDEIKTSYRKLARKFHPDVSKEKDAESRFKDINEAYEVLRDKEKRAAYDQLGSNWKAGQSGFTPPPNWQDQFHQGGSNFNGSGQGDFSDFFESLFGSGFSANQHSGRGRHANQNSRKGQDSHTKILIDIQDAYTGATRNFTLRDQGINEHGQTQTNERTLKVKIPKGIKPGQKIRLQKQGGQGAGGSNNGDLYIEVGFNPSPLFSIDGADITTELAIAPWQAALGDKVKIPTPSGEIDLTIPKLISSGSKMRLKGRGLPSKVPGDFFVKLKIVFPKALSTEEETLYQSLKASTTNSNGANTQGYKEKTKS</sequence>
<reference evidence="6 7" key="1">
    <citation type="submission" date="2020-08" db="EMBL/GenBank/DDBJ databases">
        <title>Genomic Encyclopedia of Type Strains, Phase IV (KMG-IV): sequencing the most valuable type-strain genomes for metagenomic binning, comparative biology and taxonomic classification.</title>
        <authorList>
            <person name="Goeker M."/>
        </authorList>
    </citation>
    <scope>NUCLEOTIDE SEQUENCE [LARGE SCALE GENOMIC DNA]</scope>
    <source>
        <strain evidence="6 7">DSM 26287</strain>
    </source>
</reference>
<comment type="caution">
    <text evidence="6">The sequence shown here is derived from an EMBL/GenBank/DDBJ whole genome shotgun (WGS) entry which is preliminary data.</text>
</comment>
<evidence type="ECO:0000256" key="1">
    <source>
        <dbReference type="ARBA" id="ARBA00022490"/>
    </source>
</evidence>
<dbReference type="GO" id="GO:0003677">
    <property type="term" value="F:DNA binding"/>
    <property type="evidence" value="ECO:0007669"/>
    <property type="project" value="UniProtKB-KW"/>
</dbReference>
<evidence type="ECO:0000256" key="3">
    <source>
        <dbReference type="ARBA" id="ARBA00023186"/>
    </source>
</evidence>
<evidence type="ECO:0000313" key="7">
    <source>
        <dbReference type="Proteomes" id="UP000537141"/>
    </source>
</evidence>